<accession>A0A7Y0SHW0</accession>
<comment type="caution">
    <text evidence="2">The sequence shown here is derived from an EMBL/GenBank/DDBJ whole genome shotgun (WGS) entry which is preliminary data.</text>
</comment>
<evidence type="ECO:0000313" key="2">
    <source>
        <dbReference type="EMBL" id="NMU83772.1"/>
    </source>
</evidence>
<dbReference type="AlphaFoldDB" id="A0A7Y0SHW0"/>
<evidence type="ECO:0000313" key="3">
    <source>
        <dbReference type="Proteomes" id="UP000518904"/>
    </source>
</evidence>
<sequence>MNNLLRLLPNEHLRSFLFRIHSHSSPFGTFATTAKRYGVHNYKTSPITSLQTLDYQLASLVSKTPLDIWKHNASGNLMMPFMTPQELAETENCFSGVEFQLDAIHAYTLHNVNWRFCPTCTEEDSDLYGISYYHQRHQIPGVFHCYKHGEPLISGCKSCGFELKDTTRICVPPTDSKCPSCGSGMTPDIGYFDDFMRVIECESLKINRGNHNYSLISVQAKNLENIGFKEGETDSLAFKRACTNWYRDLAENIGPNALKRYFNKTKETNGITTSLTMRTTRLFLSSSTNRFSPPLIYLLALHGATNT</sequence>
<reference evidence="2 3" key="1">
    <citation type="submission" date="2020-04" db="EMBL/GenBank/DDBJ databases">
        <title>Whole-genome sequencing of Vibrio spp. from China reveals different genetic environments of blaCTX-M-14 among diverse lineages.</title>
        <authorList>
            <person name="Zheng Z."/>
            <person name="Ye L."/>
            <person name="Chen S."/>
        </authorList>
    </citation>
    <scope>NUCLEOTIDE SEQUENCE [LARGE SCALE GENOMIC DNA]</scope>
    <source>
        <strain evidence="2 3">Vb0551</strain>
    </source>
</reference>
<organism evidence="2 3">
    <name type="scientific">Vibrio parahaemolyticus</name>
    <dbReference type="NCBI Taxonomy" id="670"/>
    <lineage>
        <taxon>Bacteria</taxon>
        <taxon>Pseudomonadati</taxon>
        <taxon>Pseudomonadota</taxon>
        <taxon>Gammaproteobacteria</taxon>
        <taxon>Vibrionales</taxon>
        <taxon>Vibrionaceae</taxon>
        <taxon>Vibrio</taxon>
    </lineage>
</organism>
<gene>
    <name evidence="2" type="ORF">HKB16_12825</name>
</gene>
<proteinExistence type="predicted"/>
<dbReference type="Pfam" id="PF06527">
    <property type="entry name" value="TniQ"/>
    <property type="match status" value="1"/>
</dbReference>
<dbReference type="InterPro" id="IPR009492">
    <property type="entry name" value="TniQ"/>
</dbReference>
<protein>
    <recommendedName>
        <fullName evidence="1">TniQ domain-containing protein</fullName>
    </recommendedName>
</protein>
<evidence type="ECO:0000259" key="1">
    <source>
        <dbReference type="Pfam" id="PF06527"/>
    </source>
</evidence>
<dbReference type="EMBL" id="JABCLB010001107">
    <property type="protein sequence ID" value="NMU83772.1"/>
    <property type="molecule type" value="Genomic_DNA"/>
</dbReference>
<feature type="domain" description="TniQ" evidence="1">
    <location>
        <begin position="6"/>
        <end position="152"/>
    </location>
</feature>
<dbReference type="RefSeq" id="WP_141179478.1">
    <property type="nucleotide sequence ID" value="NZ_CP041201.1"/>
</dbReference>
<dbReference type="Proteomes" id="UP000518904">
    <property type="component" value="Unassembled WGS sequence"/>
</dbReference>
<name>A0A7Y0SHW0_VIBPH</name>